<keyword evidence="6 9" id="KW-0378">Hydrolase</keyword>
<evidence type="ECO:0000256" key="6">
    <source>
        <dbReference type="ARBA" id="ARBA00022801"/>
    </source>
</evidence>
<evidence type="ECO:0000313" key="11">
    <source>
        <dbReference type="Proteomes" id="UP001314181"/>
    </source>
</evidence>
<dbReference type="InterPro" id="IPR013954">
    <property type="entry name" value="PNK3P"/>
</dbReference>
<dbReference type="GO" id="GO:0016787">
    <property type="term" value="F:hydrolase activity"/>
    <property type="evidence" value="ECO:0007669"/>
    <property type="project" value="UniProtKB-KW"/>
</dbReference>
<evidence type="ECO:0000313" key="10">
    <source>
        <dbReference type="EMBL" id="CAK8163239.1"/>
    </source>
</evidence>
<dbReference type="EMBL" id="CAWVOK010000025">
    <property type="protein sequence ID" value="CAK8163239.1"/>
    <property type="molecule type" value="Genomic_DNA"/>
</dbReference>
<accession>A0ABM9N8L6</accession>
<dbReference type="InterPro" id="IPR006543">
    <property type="entry name" value="Histidinol-phos"/>
</dbReference>
<dbReference type="NCBIfam" id="TIGR01662">
    <property type="entry name" value="HAD-SF-IIIA"/>
    <property type="match status" value="1"/>
</dbReference>
<organism evidence="10 11">
    <name type="scientific">Candidatus Xenohaliotis californiensis</name>
    <dbReference type="NCBI Taxonomy" id="84677"/>
    <lineage>
        <taxon>Bacteria</taxon>
        <taxon>Pseudomonadati</taxon>
        <taxon>Pseudomonadota</taxon>
        <taxon>Alphaproteobacteria</taxon>
        <taxon>Rickettsiales</taxon>
        <taxon>Anaplasmataceae</taxon>
        <taxon>Candidatus Xenohaliotis</taxon>
    </lineage>
</organism>
<dbReference type="InterPro" id="IPR005954">
    <property type="entry name" value="HisB_N"/>
</dbReference>
<dbReference type="InterPro" id="IPR036412">
    <property type="entry name" value="HAD-like_sf"/>
</dbReference>
<dbReference type="InterPro" id="IPR023214">
    <property type="entry name" value="HAD_sf"/>
</dbReference>
<evidence type="ECO:0000256" key="4">
    <source>
        <dbReference type="ARBA" id="ARBA00022490"/>
    </source>
</evidence>
<dbReference type="RefSeq" id="WP_338364262.1">
    <property type="nucleotide sequence ID" value="NZ_CAWVOK010000025.1"/>
</dbReference>
<keyword evidence="7 9" id="KW-0119">Carbohydrate metabolism</keyword>
<evidence type="ECO:0000256" key="7">
    <source>
        <dbReference type="ARBA" id="ARBA00023277"/>
    </source>
</evidence>
<sequence>MNFKKILFVDRDGTLIVEPPITEQINSLEELKFMPFVISSLKKFINNGFEIIMVTNQNGLGSVNNPLENYKLINKKMFEVFNSEGIIFSKLFCCPHFASNNCNCRKPKTGLVDEYLKTIHICKKHSLMVGDIQTDMQFAKNIKVHGFLISETQGWPEITKLALSGLKN</sequence>
<dbReference type="EC" id="3.1.3.-" evidence="9"/>
<keyword evidence="11" id="KW-1185">Reference proteome</keyword>
<dbReference type="NCBIfam" id="TIGR01261">
    <property type="entry name" value="hisB_Nterm"/>
    <property type="match status" value="1"/>
</dbReference>
<evidence type="ECO:0000256" key="1">
    <source>
        <dbReference type="ARBA" id="ARBA00001946"/>
    </source>
</evidence>
<gene>
    <name evidence="10" type="ORF">CAXC1_320044</name>
</gene>
<keyword evidence="4 9" id="KW-0963">Cytoplasm</keyword>
<evidence type="ECO:0000256" key="3">
    <source>
        <dbReference type="ARBA" id="ARBA00011245"/>
    </source>
</evidence>
<keyword evidence="5" id="KW-0479">Metal-binding</keyword>
<dbReference type="PANTHER" id="PTHR42891">
    <property type="entry name" value="D-GLYCERO-BETA-D-MANNO-HEPTOSE-1,7-BISPHOSPHATE 7-PHOSPHATASE"/>
    <property type="match status" value="1"/>
</dbReference>
<evidence type="ECO:0000256" key="9">
    <source>
        <dbReference type="PIRNR" id="PIRNR004682"/>
    </source>
</evidence>
<reference evidence="10 11" key="1">
    <citation type="submission" date="2024-01" db="EMBL/GenBank/DDBJ databases">
        <authorList>
            <person name="Kunselman E."/>
        </authorList>
    </citation>
    <scope>NUCLEOTIDE SEQUENCE [LARGE SCALE GENOMIC DNA]</scope>
    <source>
        <strain evidence="10">2 abalone samples</strain>
    </source>
</reference>
<dbReference type="InterPro" id="IPR004446">
    <property type="entry name" value="Heptose_bisP_phosphatase"/>
</dbReference>
<dbReference type="Proteomes" id="UP001314181">
    <property type="component" value="Unassembled WGS sequence"/>
</dbReference>
<comment type="similarity">
    <text evidence="9">Belongs to the gmhB family.</text>
</comment>
<evidence type="ECO:0000256" key="8">
    <source>
        <dbReference type="ARBA" id="ARBA00031828"/>
    </source>
</evidence>
<evidence type="ECO:0000256" key="5">
    <source>
        <dbReference type="ARBA" id="ARBA00022723"/>
    </source>
</evidence>
<dbReference type="NCBIfam" id="TIGR01656">
    <property type="entry name" value="Histidinol-ppas"/>
    <property type="match status" value="1"/>
</dbReference>
<dbReference type="PANTHER" id="PTHR42891:SF1">
    <property type="entry name" value="D-GLYCERO-BETA-D-MANNO-HEPTOSE-1,7-BISPHOSPHATE 7-PHOSPHATASE"/>
    <property type="match status" value="1"/>
</dbReference>
<dbReference type="PIRSF" id="PIRSF004682">
    <property type="entry name" value="GmhB"/>
    <property type="match status" value="1"/>
</dbReference>
<comment type="subunit">
    <text evidence="3">Monomer.</text>
</comment>
<comment type="subcellular location">
    <subcellularLocation>
        <location evidence="2 9">Cytoplasm</location>
    </subcellularLocation>
</comment>
<comment type="cofactor">
    <cofactor evidence="1">
        <name>Mg(2+)</name>
        <dbReference type="ChEBI" id="CHEBI:18420"/>
    </cofactor>
</comment>
<evidence type="ECO:0000256" key="2">
    <source>
        <dbReference type="ARBA" id="ARBA00004496"/>
    </source>
</evidence>
<protein>
    <recommendedName>
        <fullName evidence="8 9">D,D-heptose 1,7-bisphosphate phosphatase</fullName>
        <ecNumber evidence="9">3.1.3.-</ecNumber>
    </recommendedName>
</protein>
<comment type="caution">
    <text evidence="10">The sequence shown here is derived from an EMBL/GenBank/DDBJ whole genome shotgun (WGS) entry which is preliminary data.</text>
</comment>
<dbReference type="SUPFAM" id="SSF56784">
    <property type="entry name" value="HAD-like"/>
    <property type="match status" value="1"/>
</dbReference>
<dbReference type="Gene3D" id="3.40.50.1000">
    <property type="entry name" value="HAD superfamily/HAD-like"/>
    <property type="match status" value="1"/>
</dbReference>
<name>A0ABM9N8L6_9RICK</name>
<dbReference type="InterPro" id="IPR006549">
    <property type="entry name" value="HAD-SF_hydro_IIIA"/>
</dbReference>
<proteinExistence type="inferred from homology"/>
<dbReference type="Pfam" id="PF08645">
    <property type="entry name" value="PNK3P"/>
    <property type="match status" value="1"/>
</dbReference>